<dbReference type="InterPro" id="IPR001173">
    <property type="entry name" value="Glyco_trans_2-like"/>
</dbReference>
<accession>A0A5P3AV31</accession>
<dbReference type="PANTHER" id="PTHR22916:SF3">
    <property type="entry name" value="UDP-GLCNAC:BETAGAL BETA-1,3-N-ACETYLGLUCOSAMINYLTRANSFERASE-LIKE PROTEIN 1"/>
    <property type="match status" value="1"/>
</dbReference>
<dbReference type="Pfam" id="PF00535">
    <property type="entry name" value="Glycos_transf_2"/>
    <property type="match status" value="1"/>
</dbReference>
<evidence type="ECO:0000313" key="2">
    <source>
        <dbReference type="EMBL" id="QEW37030.1"/>
    </source>
</evidence>
<gene>
    <name evidence="2" type="primary">epsJ_4</name>
    <name evidence="2" type="ORF">VIC01_02603</name>
</gene>
<dbReference type="SUPFAM" id="SSF53448">
    <property type="entry name" value="Nucleotide-diphospho-sugar transferases"/>
    <property type="match status" value="1"/>
</dbReference>
<sequence>MEKILTIVIPTYNMENFLPKALTSLVVEEELMNILEVIVVNDGSKDSSLDIAYAFQKQYPQTFHVINKENGNYGSCVNRGLLEAKGKYIKILDADDSFDNAVFSQYLEKIKTLDVDVIFNDAKLVKPDGTEVAQWIVPVPKYRIYNFFSFPFFPEMHTIAFRTKNLRQIGYWQTEGISYTDQEWVFSPISTVHNAYYCPGILYLYLVGREGQTMTPAIKRKQLNQTLTVLKNMLKVYDHGIYTEESKLWMKSKLMDNMSVIYKRTIIDLRDDKNKELIECDKYIKENHFDFYKESDKCLFLSRKIRYNYGRIWRKNYKVNYRNPIFLLYYFLCKFKSNKTFFQ</sequence>
<dbReference type="Proteomes" id="UP000326091">
    <property type="component" value="Chromosome"/>
</dbReference>
<protein>
    <submittedName>
        <fullName evidence="2">Putative glycosyltransferase EpsJ</fullName>
        <ecNumber evidence="2">2.4.-.-</ecNumber>
    </submittedName>
</protein>
<organism evidence="2 3">
    <name type="scientific">Phocaeicola vulgatus</name>
    <name type="common">Bacteroides vulgatus</name>
    <dbReference type="NCBI Taxonomy" id="821"/>
    <lineage>
        <taxon>Bacteria</taxon>
        <taxon>Pseudomonadati</taxon>
        <taxon>Bacteroidota</taxon>
        <taxon>Bacteroidia</taxon>
        <taxon>Bacteroidales</taxon>
        <taxon>Bacteroidaceae</taxon>
        <taxon>Phocaeicola</taxon>
    </lineage>
</organism>
<dbReference type="InterPro" id="IPR029044">
    <property type="entry name" value="Nucleotide-diphossugar_trans"/>
</dbReference>
<dbReference type="PANTHER" id="PTHR22916">
    <property type="entry name" value="GLYCOSYLTRANSFERASE"/>
    <property type="match status" value="1"/>
</dbReference>
<dbReference type="RefSeq" id="WP_005847810.1">
    <property type="nucleotide sequence ID" value="NZ_CACRTA010000027.1"/>
</dbReference>
<dbReference type="AlphaFoldDB" id="A0A5P3AV31"/>
<reference evidence="2 3" key="1">
    <citation type="submission" date="2019-09" db="EMBL/GenBank/DDBJ databases">
        <title>Commensal-derived Metabolites Govern Vibrio cholerae Pathogenesis in Host.</title>
        <authorList>
            <person name="Yoon S.S."/>
            <person name="Yoon M.Y."/>
        </authorList>
    </citation>
    <scope>NUCLEOTIDE SEQUENCE [LARGE SCALE GENOMIC DNA]</scope>
    <source>
        <strain evidence="2 3">VIC01</strain>
    </source>
</reference>
<dbReference type="CDD" id="cd04179">
    <property type="entry name" value="DPM_DPG-synthase_like"/>
    <property type="match status" value="1"/>
</dbReference>
<proteinExistence type="predicted"/>
<dbReference type="EC" id="2.4.-.-" evidence="2"/>
<evidence type="ECO:0000313" key="3">
    <source>
        <dbReference type="Proteomes" id="UP000326091"/>
    </source>
</evidence>
<name>A0A5P3AV31_PHOVU</name>
<keyword evidence="2" id="KW-0808">Transferase</keyword>
<dbReference type="GO" id="GO:0016758">
    <property type="term" value="F:hexosyltransferase activity"/>
    <property type="evidence" value="ECO:0007669"/>
    <property type="project" value="UniProtKB-ARBA"/>
</dbReference>
<feature type="domain" description="Glycosyltransferase 2-like" evidence="1">
    <location>
        <begin position="6"/>
        <end position="122"/>
    </location>
</feature>
<dbReference type="Gene3D" id="3.90.550.10">
    <property type="entry name" value="Spore Coat Polysaccharide Biosynthesis Protein SpsA, Chain A"/>
    <property type="match status" value="1"/>
</dbReference>
<dbReference type="EMBL" id="CP043529">
    <property type="protein sequence ID" value="QEW37030.1"/>
    <property type="molecule type" value="Genomic_DNA"/>
</dbReference>
<evidence type="ECO:0000259" key="1">
    <source>
        <dbReference type="Pfam" id="PF00535"/>
    </source>
</evidence>
<keyword evidence="2" id="KW-0328">Glycosyltransferase</keyword>